<feature type="domain" description="CusB-like beta-barrel" evidence="3">
    <location>
        <begin position="202"/>
        <end position="273"/>
    </location>
</feature>
<dbReference type="Gene3D" id="2.40.420.20">
    <property type="match status" value="1"/>
</dbReference>
<name>A0A0E9M0L1_9BACT</name>
<dbReference type="NCBIfam" id="TIGR01730">
    <property type="entry name" value="RND_mfp"/>
    <property type="match status" value="1"/>
</dbReference>
<dbReference type="PANTHER" id="PTHR30469">
    <property type="entry name" value="MULTIDRUG RESISTANCE PROTEIN MDTA"/>
    <property type="match status" value="1"/>
</dbReference>
<dbReference type="Pfam" id="PF25954">
    <property type="entry name" value="Beta-barrel_RND_2"/>
    <property type="match status" value="1"/>
</dbReference>
<reference evidence="5 6" key="1">
    <citation type="journal article" date="2015" name="Microbes Environ.">
        <title>Distribution and evolution of nitrogen fixation genes in the phylum bacteroidetes.</title>
        <authorList>
            <person name="Inoue J."/>
            <person name="Oshima K."/>
            <person name="Suda W."/>
            <person name="Sakamoto M."/>
            <person name="Iino T."/>
            <person name="Noda S."/>
            <person name="Hongoh Y."/>
            <person name="Hattori M."/>
            <person name="Ohkuma M."/>
        </authorList>
    </citation>
    <scope>NUCLEOTIDE SEQUENCE [LARGE SCALE GENOMIC DNA]</scope>
    <source>
        <strain evidence="5">JCM 15548</strain>
    </source>
</reference>
<accession>A0A0E9M0L1</accession>
<comment type="similarity">
    <text evidence="1">Belongs to the membrane fusion protein (MFP) (TC 8.A.1) family.</text>
</comment>
<feature type="domain" description="YknX-like C-terminal permuted SH3-like" evidence="4">
    <location>
        <begin position="281"/>
        <end position="350"/>
    </location>
</feature>
<evidence type="ECO:0000313" key="5">
    <source>
        <dbReference type="EMBL" id="GAO30901.1"/>
    </source>
</evidence>
<keyword evidence="6" id="KW-1185">Reference proteome</keyword>
<dbReference type="InterPro" id="IPR058637">
    <property type="entry name" value="YknX-like_C"/>
</dbReference>
<dbReference type="PROSITE" id="PS51257">
    <property type="entry name" value="PROKAR_LIPOPROTEIN"/>
    <property type="match status" value="1"/>
</dbReference>
<dbReference type="FunFam" id="2.40.30.170:FF:000010">
    <property type="entry name" value="Efflux RND transporter periplasmic adaptor subunit"/>
    <property type="match status" value="1"/>
</dbReference>
<dbReference type="InterPro" id="IPR058792">
    <property type="entry name" value="Beta-barrel_RND_2"/>
</dbReference>
<evidence type="ECO:0000256" key="2">
    <source>
        <dbReference type="SAM" id="Coils"/>
    </source>
</evidence>
<dbReference type="SUPFAM" id="SSF111369">
    <property type="entry name" value="HlyD-like secretion proteins"/>
    <property type="match status" value="1"/>
</dbReference>
<gene>
    <name evidence="5" type="ORF">JCM15548_13220</name>
</gene>
<protein>
    <submittedName>
        <fullName evidence="5">Probable Co/Zn/Cd efflux system membrane fusion protein</fullName>
    </submittedName>
</protein>
<dbReference type="STRING" id="1236989.JCM15548_13220"/>
<feature type="coiled-coil region" evidence="2">
    <location>
        <begin position="106"/>
        <end position="157"/>
    </location>
</feature>
<dbReference type="GO" id="GO:0015562">
    <property type="term" value="F:efflux transmembrane transporter activity"/>
    <property type="evidence" value="ECO:0007669"/>
    <property type="project" value="TreeGrafter"/>
</dbReference>
<dbReference type="AlphaFoldDB" id="A0A0E9M0L1"/>
<dbReference type="InterPro" id="IPR006143">
    <property type="entry name" value="RND_pump_MFP"/>
</dbReference>
<dbReference type="GO" id="GO:1990281">
    <property type="term" value="C:efflux pump complex"/>
    <property type="evidence" value="ECO:0007669"/>
    <property type="project" value="TreeGrafter"/>
</dbReference>
<dbReference type="Proteomes" id="UP000032900">
    <property type="component" value="Unassembled WGS sequence"/>
</dbReference>
<evidence type="ECO:0000259" key="3">
    <source>
        <dbReference type="Pfam" id="PF25954"/>
    </source>
</evidence>
<evidence type="ECO:0000313" key="6">
    <source>
        <dbReference type="Proteomes" id="UP000032900"/>
    </source>
</evidence>
<evidence type="ECO:0000256" key="1">
    <source>
        <dbReference type="ARBA" id="ARBA00009477"/>
    </source>
</evidence>
<keyword evidence="2" id="KW-0175">Coiled coil</keyword>
<dbReference type="Gene3D" id="1.10.287.470">
    <property type="entry name" value="Helix hairpin bin"/>
    <property type="match status" value="1"/>
</dbReference>
<evidence type="ECO:0000259" key="4">
    <source>
        <dbReference type="Pfam" id="PF25989"/>
    </source>
</evidence>
<dbReference type="EMBL" id="BAZW01000033">
    <property type="protein sequence ID" value="GAO30901.1"/>
    <property type="molecule type" value="Genomic_DNA"/>
</dbReference>
<dbReference type="Pfam" id="PF25989">
    <property type="entry name" value="YknX_C"/>
    <property type="match status" value="1"/>
</dbReference>
<sequence>MYIDMKRKISGVITGTLMLSGIALFSACSGKSETNTEEVAEKALVKTALVAEEQVEQLATFSASIEAFEKAYISSAQPVRIERIMKEVGDYVRKNDVLVQMDASNFRQAQTQLEMLEKEYARMDTLYAVGSVSLQQLDQLKSQLDVARNSYANLVENTQLRSPISGIVTGRFYEDGEMFSMTPVANGRSAILTVEVIDPVKVTVNMGEQYFPRIDKDIEVSLALDVYSGKTFEGSVHIKYPTIDVNTRTFTVEMTFPNQEGLIRPGMFGRVTLVFGELERVVVPDLAVVRQQGINENYVFVVENGRAVRRTIKTGRLIGNHYEVIEGLNGGEEVVVAGQSRLLDGTEVEVQK</sequence>
<dbReference type="Gene3D" id="2.40.50.100">
    <property type="match status" value="1"/>
</dbReference>
<dbReference type="Gene3D" id="2.40.30.170">
    <property type="match status" value="1"/>
</dbReference>
<proteinExistence type="inferred from homology"/>
<comment type="caution">
    <text evidence="5">The sequence shown here is derived from an EMBL/GenBank/DDBJ whole genome shotgun (WGS) entry which is preliminary data.</text>
</comment>
<organism evidence="5 6">
    <name type="scientific">Geofilum rubicundum JCM 15548</name>
    <dbReference type="NCBI Taxonomy" id="1236989"/>
    <lineage>
        <taxon>Bacteria</taxon>
        <taxon>Pseudomonadati</taxon>
        <taxon>Bacteroidota</taxon>
        <taxon>Bacteroidia</taxon>
        <taxon>Marinilabiliales</taxon>
        <taxon>Marinilabiliaceae</taxon>
        <taxon>Geofilum</taxon>
    </lineage>
</organism>